<feature type="compositionally biased region" description="Basic and acidic residues" evidence="1">
    <location>
        <begin position="253"/>
        <end position="263"/>
    </location>
</feature>
<dbReference type="Proteomes" id="UP000299084">
    <property type="component" value="Unassembled WGS sequence"/>
</dbReference>
<dbReference type="AlphaFoldDB" id="A0A5N4D4Q3"/>
<gene>
    <name evidence="2" type="ORF">Cadr_000019682</name>
</gene>
<evidence type="ECO:0000256" key="1">
    <source>
        <dbReference type="SAM" id="MobiDB-lite"/>
    </source>
</evidence>
<feature type="region of interest" description="Disordered" evidence="1">
    <location>
        <begin position="359"/>
        <end position="403"/>
    </location>
</feature>
<evidence type="ECO:0000313" key="2">
    <source>
        <dbReference type="EMBL" id="KAB1266101.1"/>
    </source>
</evidence>
<sequence>MAYVQTAQLRSERAGTVHNTQAQLKFCKGSQESWWLASHCHTVRWGPKLGTKKSYRSTSHGQLLIPGASGPAGPLTTTPSSISPHSLKMGMGSPPSALPSHEPGVRLKSGPRSLFLKEEAYGRSPWQGLRWNCGRVSLGIAWGRGKVQSFRALSRHATPPGHSDVFTSPEALQTSLPRACMFQSPASLFALLRGQPRSPAGFSLHLPGVRLILTNAGTPFHMGCANQEALSVPFVLLCPSARWMRPEGVTNPGEKKPSKEDVPTQKGGQRGPSGPGETALAPAHLSPYRWALTARDPEPELSLWMNLEAPSQRNLQPGMFSANQLLGRALEARALTERTQTDMPRRKTVRRDTGRTGVYICKSGNTKTASEPNHHQSGQRHRTESPLQPPEGTCPANTLISDF</sequence>
<dbReference type="EMBL" id="JWIN03000016">
    <property type="protein sequence ID" value="KAB1266101.1"/>
    <property type="molecule type" value="Genomic_DNA"/>
</dbReference>
<organism evidence="2 3">
    <name type="scientific">Camelus dromedarius</name>
    <name type="common">Dromedary</name>
    <name type="synonym">Arabian camel</name>
    <dbReference type="NCBI Taxonomy" id="9838"/>
    <lineage>
        <taxon>Eukaryota</taxon>
        <taxon>Metazoa</taxon>
        <taxon>Chordata</taxon>
        <taxon>Craniata</taxon>
        <taxon>Vertebrata</taxon>
        <taxon>Euteleostomi</taxon>
        <taxon>Mammalia</taxon>
        <taxon>Eutheria</taxon>
        <taxon>Laurasiatheria</taxon>
        <taxon>Artiodactyla</taxon>
        <taxon>Tylopoda</taxon>
        <taxon>Camelidae</taxon>
        <taxon>Camelus</taxon>
    </lineage>
</organism>
<protein>
    <submittedName>
        <fullName evidence="2">Uncharacterized protein</fullName>
    </submittedName>
</protein>
<comment type="caution">
    <text evidence="2">The sequence shown here is derived from an EMBL/GenBank/DDBJ whole genome shotgun (WGS) entry which is preliminary data.</text>
</comment>
<name>A0A5N4D4Q3_CAMDR</name>
<accession>A0A5N4D4Q3</accession>
<feature type="region of interest" description="Disordered" evidence="1">
    <location>
        <begin position="247"/>
        <end position="281"/>
    </location>
</feature>
<proteinExistence type="predicted"/>
<keyword evidence="3" id="KW-1185">Reference proteome</keyword>
<evidence type="ECO:0000313" key="3">
    <source>
        <dbReference type="Proteomes" id="UP000299084"/>
    </source>
</evidence>
<reference evidence="2 3" key="1">
    <citation type="journal article" date="2019" name="Mol. Ecol. Resour.">
        <title>Improving Illumina assemblies with Hi-C and long reads: an example with the North African dromedary.</title>
        <authorList>
            <person name="Elbers J.P."/>
            <person name="Rogers M.F."/>
            <person name="Perelman P.L."/>
            <person name="Proskuryakova A.A."/>
            <person name="Serdyukova N.A."/>
            <person name="Johnson W.E."/>
            <person name="Horin P."/>
            <person name="Corander J."/>
            <person name="Murphy D."/>
            <person name="Burger P.A."/>
        </authorList>
    </citation>
    <scope>NUCLEOTIDE SEQUENCE [LARGE SCALE GENOMIC DNA]</scope>
    <source>
        <strain evidence="2">Drom800</strain>
        <tissue evidence="2">Blood</tissue>
    </source>
</reference>